<comment type="caution">
    <text evidence="7">The sequence shown here is derived from an EMBL/GenBank/DDBJ whole genome shotgun (WGS) entry which is preliminary data.</text>
</comment>
<keyword evidence="4 5" id="KW-0472">Membrane</keyword>
<reference evidence="7 8" key="1">
    <citation type="submission" date="2018-09" db="EMBL/GenBank/DDBJ databases">
        <title>Comparative genomics of Leucobacter spp.</title>
        <authorList>
            <person name="Reis A.C."/>
            <person name="Kolvenbach B.A."/>
            <person name="Corvini P.F.X."/>
            <person name="Nunes O.C."/>
        </authorList>
    </citation>
    <scope>NUCLEOTIDE SEQUENCE [LARGE SCALE GENOMIC DNA]</scope>
    <source>
        <strain evidence="7 8">L-1</strain>
    </source>
</reference>
<dbReference type="Proteomes" id="UP001646141">
    <property type="component" value="Unassembled WGS sequence"/>
</dbReference>
<keyword evidence="2 5" id="KW-0812">Transmembrane</keyword>
<protein>
    <submittedName>
        <fullName evidence="7">FUSC family protein</fullName>
    </submittedName>
</protein>
<name>A0ABS1SK96_9MICO</name>
<evidence type="ECO:0000313" key="8">
    <source>
        <dbReference type="Proteomes" id="UP001646141"/>
    </source>
</evidence>
<gene>
    <name evidence="7" type="ORF">D3226_01270</name>
</gene>
<feature type="transmembrane region" description="Helical" evidence="5">
    <location>
        <begin position="167"/>
        <end position="185"/>
    </location>
</feature>
<evidence type="ECO:0000256" key="5">
    <source>
        <dbReference type="SAM" id="Phobius"/>
    </source>
</evidence>
<feature type="transmembrane region" description="Helical" evidence="5">
    <location>
        <begin position="16"/>
        <end position="34"/>
    </location>
</feature>
<organism evidence="7 8">
    <name type="scientific">Leucobacter chromiireducens subsp. chromiireducens</name>
    <dbReference type="NCBI Taxonomy" id="660067"/>
    <lineage>
        <taxon>Bacteria</taxon>
        <taxon>Bacillati</taxon>
        <taxon>Actinomycetota</taxon>
        <taxon>Actinomycetes</taxon>
        <taxon>Micrococcales</taxon>
        <taxon>Microbacteriaceae</taxon>
        <taxon>Leucobacter</taxon>
    </lineage>
</organism>
<feature type="domain" description="Integral membrane bound transporter" evidence="6">
    <location>
        <begin position="180"/>
        <end position="305"/>
    </location>
</feature>
<accession>A0ABS1SK96</accession>
<dbReference type="Pfam" id="PF13515">
    <property type="entry name" value="FUSC_2"/>
    <property type="match status" value="1"/>
</dbReference>
<evidence type="ECO:0000256" key="1">
    <source>
        <dbReference type="ARBA" id="ARBA00004141"/>
    </source>
</evidence>
<evidence type="ECO:0000256" key="3">
    <source>
        <dbReference type="ARBA" id="ARBA00022989"/>
    </source>
</evidence>
<feature type="transmembrane region" description="Helical" evidence="5">
    <location>
        <begin position="91"/>
        <end position="111"/>
    </location>
</feature>
<evidence type="ECO:0000313" key="7">
    <source>
        <dbReference type="EMBL" id="MBL3688591.1"/>
    </source>
</evidence>
<dbReference type="InterPro" id="IPR049453">
    <property type="entry name" value="Memb_transporter_dom"/>
</dbReference>
<proteinExistence type="predicted"/>
<evidence type="ECO:0000259" key="6">
    <source>
        <dbReference type="Pfam" id="PF13515"/>
    </source>
</evidence>
<evidence type="ECO:0000256" key="2">
    <source>
        <dbReference type="ARBA" id="ARBA00022692"/>
    </source>
</evidence>
<feature type="transmembrane region" description="Helical" evidence="5">
    <location>
        <begin position="262"/>
        <end position="281"/>
    </location>
</feature>
<keyword evidence="3 5" id="KW-1133">Transmembrane helix</keyword>
<feature type="transmembrane region" description="Helical" evidence="5">
    <location>
        <begin position="41"/>
        <end position="59"/>
    </location>
</feature>
<feature type="transmembrane region" description="Helical" evidence="5">
    <location>
        <begin position="65"/>
        <end position="84"/>
    </location>
</feature>
<keyword evidence="8" id="KW-1185">Reference proteome</keyword>
<feature type="transmembrane region" description="Helical" evidence="5">
    <location>
        <begin position="191"/>
        <end position="208"/>
    </location>
</feature>
<feature type="transmembrane region" description="Helical" evidence="5">
    <location>
        <begin position="117"/>
        <end position="139"/>
    </location>
</feature>
<comment type="subcellular location">
    <subcellularLocation>
        <location evidence="1">Membrane</location>
        <topology evidence="1">Multi-pass membrane protein</topology>
    </subcellularLocation>
</comment>
<dbReference type="EMBL" id="QYAD01000001">
    <property type="protein sequence ID" value="MBL3688591.1"/>
    <property type="molecule type" value="Genomic_DNA"/>
</dbReference>
<sequence length="319" mass="33103">MGVPLATLTALGRPDLGLQAGTGAFLALFYAGLGAAERARVLPVVGAVLLSCAALGTWLAPSHLLTAVGLVVVSIAVSAFAFGCRVGPPGPVFFVLMFGLAGTITGVHDGVRVTEPAVFLSALAAGLLFSYLLALLPLLRRTERAKPARPFRELLPRLWLGAGEQQLVVRIALVAALGALISVLWLDPQRAYWTVSTGIAVVGLSAVRSHSLGRGVHRTAGTLLGAALFLVIAPLGEHTWIFVALLTALQFLIELVVVRNYAFALVFITPLVLLITSAAAGGADPFATAGERVLDTAVGSALAILSAVVHRPPRQAQPN</sequence>
<evidence type="ECO:0000256" key="4">
    <source>
        <dbReference type="ARBA" id="ARBA00023136"/>
    </source>
</evidence>